<dbReference type="Gene3D" id="3.30.70.100">
    <property type="match status" value="1"/>
</dbReference>
<keyword evidence="1" id="KW-0479">Metal-binding</keyword>
<dbReference type="Pfam" id="PF00403">
    <property type="entry name" value="HMA"/>
    <property type="match status" value="1"/>
</dbReference>
<dbReference type="Proteomes" id="UP000326678">
    <property type="component" value="Chromosome pGXM01"/>
</dbReference>
<name>A0A5P8WJ36_9NOSO</name>
<dbReference type="CDD" id="cd00371">
    <property type="entry name" value="HMA"/>
    <property type="match status" value="1"/>
</dbReference>
<sequence length="85" mass="9036">MQFNSDQAIAPPGDRKESFTLHVKDMKCASCVKAVESHLLQQVGVISAIVDLVNEVATVECEAGVKPAVLADKLTELGFPTQPGN</sequence>
<feature type="domain" description="HMA" evidence="2">
    <location>
        <begin position="17"/>
        <end position="82"/>
    </location>
</feature>
<gene>
    <name evidence="3" type="ORF">GXM_09946</name>
</gene>
<dbReference type="InterPro" id="IPR017969">
    <property type="entry name" value="Heavy-metal-associated_CS"/>
</dbReference>
<dbReference type="PROSITE" id="PS50846">
    <property type="entry name" value="HMA_2"/>
    <property type="match status" value="1"/>
</dbReference>
<evidence type="ECO:0000313" key="4">
    <source>
        <dbReference type="Proteomes" id="UP000326678"/>
    </source>
</evidence>
<keyword evidence="4" id="KW-1185">Reference proteome</keyword>
<organism evidence="3 4">
    <name type="scientific">Nostoc sphaeroides CCNUC1</name>
    <dbReference type="NCBI Taxonomy" id="2653204"/>
    <lineage>
        <taxon>Bacteria</taxon>
        <taxon>Bacillati</taxon>
        <taxon>Cyanobacteriota</taxon>
        <taxon>Cyanophyceae</taxon>
        <taxon>Nostocales</taxon>
        <taxon>Nostocaceae</taxon>
        <taxon>Nostoc</taxon>
    </lineage>
</organism>
<evidence type="ECO:0000313" key="3">
    <source>
        <dbReference type="EMBL" id="QFS52452.1"/>
    </source>
</evidence>
<proteinExistence type="predicted"/>
<dbReference type="PROSITE" id="PS01047">
    <property type="entry name" value="HMA_1"/>
    <property type="match status" value="1"/>
</dbReference>
<dbReference type="GO" id="GO:0046872">
    <property type="term" value="F:metal ion binding"/>
    <property type="evidence" value="ECO:0007669"/>
    <property type="project" value="UniProtKB-KW"/>
</dbReference>
<evidence type="ECO:0000256" key="1">
    <source>
        <dbReference type="ARBA" id="ARBA00022723"/>
    </source>
</evidence>
<dbReference type="InterPro" id="IPR006121">
    <property type="entry name" value="HMA_dom"/>
</dbReference>
<dbReference type="KEGG" id="nsh:GXM_09946"/>
<evidence type="ECO:0000259" key="2">
    <source>
        <dbReference type="PROSITE" id="PS50846"/>
    </source>
</evidence>
<protein>
    <submittedName>
        <fullName evidence="3">p-type ATPase</fullName>
    </submittedName>
</protein>
<accession>A0A5P8WJ36</accession>
<dbReference type="SUPFAM" id="SSF55008">
    <property type="entry name" value="HMA, heavy metal-associated domain"/>
    <property type="match status" value="1"/>
</dbReference>
<dbReference type="RefSeq" id="WP_152592661.1">
    <property type="nucleotide sequence ID" value="NZ_CP045228.1"/>
</dbReference>
<reference evidence="3 4" key="1">
    <citation type="submission" date="2019-10" db="EMBL/GenBank/DDBJ databases">
        <title>Genomic and transcriptomic insights into the perfect genentic adaptation of a filamentous nitrogen-fixing cyanobacterium to rice fields.</title>
        <authorList>
            <person name="Chen Z."/>
        </authorList>
    </citation>
    <scope>NUCLEOTIDE SEQUENCE [LARGE SCALE GENOMIC DNA]</scope>
    <source>
        <strain evidence="3">CCNUC1</strain>
    </source>
</reference>
<dbReference type="InterPro" id="IPR036163">
    <property type="entry name" value="HMA_dom_sf"/>
</dbReference>
<dbReference type="AlphaFoldDB" id="A0A5P8WJ36"/>
<dbReference type="EMBL" id="CP045228">
    <property type="protein sequence ID" value="QFS52452.1"/>
    <property type="molecule type" value="Genomic_DNA"/>
</dbReference>